<dbReference type="Gene3D" id="3.90.1070.10">
    <property type="match status" value="1"/>
</dbReference>
<sequence>MVPDDDWVEVLNYKWDRHIITEKTSKFSEVTLQSETEKGPHKATRLSFYVDKEDKAQALIKVLSERLEKCRLDVKIIYGRGIDLDILLQGSEKRTSFCIPAEEIEDRGNITKLAMPKKNCCGGMLKMLKVILRVFMQQRGVLVELLKPLVILSWVNLSPRDIQNFKDYDLENVNPNHEVVKFYLFYEKWSRTEVENSEMVRVLQMDLLGRTCIRHSWKDVKEKINHLYSSRLVATA</sequence>
<keyword evidence="1" id="KW-0378">Hydrolase</keyword>
<feature type="domain" description="Sucrose phosphatase-like" evidence="2">
    <location>
        <begin position="1"/>
        <end position="95"/>
    </location>
</feature>
<protein>
    <recommendedName>
        <fullName evidence="2">Sucrose phosphatase-like domain-containing protein</fullName>
    </recommendedName>
</protein>
<proteinExistence type="predicted"/>
<accession>A0A978UBZ0</accession>
<reference evidence="3" key="1">
    <citation type="journal article" date="2021" name="Front. Plant Sci.">
        <title>Chromosome-Scale Genome Assembly for Chinese Sour Jujube and Insights Into Its Genome Evolution and Domestication Signature.</title>
        <authorList>
            <person name="Shen L.-Y."/>
            <person name="Luo H."/>
            <person name="Wang X.-L."/>
            <person name="Wang X.-M."/>
            <person name="Qiu X.-J."/>
            <person name="Liu H."/>
            <person name="Zhou S.-S."/>
            <person name="Jia K.-H."/>
            <person name="Nie S."/>
            <person name="Bao Y.-T."/>
            <person name="Zhang R.-G."/>
            <person name="Yun Q.-Z."/>
            <person name="Chai Y.-H."/>
            <person name="Lu J.-Y."/>
            <person name="Li Y."/>
            <person name="Zhao S.-W."/>
            <person name="Mao J.-F."/>
            <person name="Jia S.-G."/>
            <person name="Mao Y.-M."/>
        </authorList>
    </citation>
    <scope>NUCLEOTIDE SEQUENCE</scope>
    <source>
        <strain evidence="3">AT0</strain>
        <tissue evidence="3">Leaf</tissue>
    </source>
</reference>
<dbReference type="PANTHER" id="PTHR46521:SF4">
    <property type="entry name" value="SUCROSE-PHOSPHATASE 2-RELATED"/>
    <property type="match status" value="1"/>
</dbReference>
<dbReference type="AlphaFoldDB" id="A0A978UBZ0"/>
<dbReference type="Pfam" id="PF05116">
    <property type="entry name" value="S6PP"/>
    <property type="match status" value="1"/>
</dbReference>
<organism evidence="3 4">
    <name type="scientific">Ziziphus jujuba var. spinosa</name>
    <dbReference type="NCBI Taxonomy" id="714518"/>
    <lineage>
        <taxon>Eukaryota</taxon>
        <taxon>Viridiplantae</taxon>
        <taxon>Streptophyta</taxon>
        <taxon>Embryophyta</taxon>
        <taxon>Tracheophyta</taxon>
        <taxon>Spermatophyta</taxon>
        <taxon>Magnoliopsida</taxon>
        <taxon>eudicotyledons</taxon>
        <taxon>Gunneridae</taxon>
        <taxon>Pentapetalae</taxon>
        <taxon>rosids</taxon>
        <taxon>fabids</taxon>
        <taxon>Rosales</taxon>
        <taxon>Rhamnaceae</taxon>
        <taxon>Paliureae</taxon>
        <taxon>Ziziphus</taxon>
    </lineage>
</organism>
<comment type="caution">
    <text evidence="3">The sequence shown here is derived from an EMBL/GenBank/DDBJ whole genome shotgun (WGS) entry which is preliminary data.</text>
</comment>
<evidence type="ECO:0000256" key="1">
    <source>
        <dbReference type="ARBA" id="ARBA00022801"/>
    </source>
</evidence>
<dbReference type="PANTHER" id="PTHR46521">
    <property type="entry name" value="SUCROSE-PHOSPHATASE 2-RELATED"/>
    <property type="match status" value="1"/>
</dbReference>
<gene>
    <name evidence="3" type="ORF">FEM48_Zijuj12G0074300</name>
</gene>
<dbReference type="InterPro" id="IPR051518">
    <property type="entry name" value="Sucrose_Phosphatase"/>
</dbReference>
<evidence type="ECO:0000313" key="3">
    <source>
        <dbReference type="EMBL" id="KAH7512283.1"/>
    </source>
</evidence>
<dbReference type="Proteomes" id="UP000813462">
    <property type="component" value="Unassembled WGS sequence"/>
</dbReference>
<name>A0A978UBZ0_ZIZJJ</name>
<evidence type="ECO:0000259" key="2">
    <source>
        <dbReference type="Pfam" id="PF05116"/>
    </source>
</evidence>
<dbReference type="GO" id="GO:0005986">
    <property type="term" value="P:sucrose biosynthetic process"/>
    <property type="evidence" value="ECO:0007669"/>
    <property type="project" value="InterPro"/>
</dbReference>
<dbReference type="InterPro" id="IPR006380">
    <property type="entry name" value="SPP-like_dom"/>
</dbReference>
<dbReference type="GO" id="GO:0050307">
    <property type="term" value="F:sucrose-phosphate phosphatase activity"/>
    <property type="evidence" value="ECO:0007669"/>
    <property type="project" value="InterPro"/>
</dbReference>
<dbReference type="EMBL" id="JAEACU010000012">
    <property type="protein sequence ID" value="KAH7512283.1"/>
    <property type="molecule type" value="Genomic_DNA"/>
</dbReference>
<evidence type="ECO:0000313" key="4">
    <source>
        <dbReference type="Proteomes" id="UP000813462"/>
    </source>
</evidence>